<comment type="caution">
    <text evidence="2">The sequence shown here is derived from an EMBL/GenBank/DDBJ whole genome shotgun (WGS) entry which is preliminary data.</text>
</comment>
<gene>
    <name evidence="2" type="ORF">PCOR1329_LOCUS7468</name>
</gene>
<evidence type="ECO:0000256" key="1">
    <source>
        <dbReference type="SAM" id="MobiDB-lite"/>
    </source>
</evidence>
<reference evidence="2" key="1">
    <citation type="submission" date="2023-10" db="EMBL/GenBank/DDBJ databases">
        <authorList>
            <person name="Chen Y."/>
            <person name="Shah S."/>
            <person name="Dougan E. K."/>
            <person name="Thang M."/>
            <person name="Chan C."/>
        </authorList>
    </citation>
    <scope>NUCLEOTIDE SEQUENCE [LARGE SCALE GENOMIC DNA]</scope>
</reference>
<keyword evidence="3" id="KW-1185">Reference proteome</keyword>
<evidence type="ECO:0000313" key="3">
    <source>
        <dbReference type="Proteomes" id="UP001189429"/>
    </source>
</evidence>
<dbReference type="EMBL" id="CAUYUJ010002025">
    <property type="protein sequence ID" value="CAK0798811.1"/>
    <property type="molecule type" value="Genomic_DNA"/>
</dbReference>
<name>A0ABN9PZP2_9DINO</name>
<organism evidence="2 3">
    <name type="scientific">Prorocentrum cordatum</name>
    <dbReference type="NCBI Taxonomy" id="2364126"/>
    <lineage>
        <taxon>Eukaryota</taxon>
        <taxon>Sar</taxon>
        <taxon>Alveolata</taxon>
        <taxon>Dinophyceae</taxon>
        <taxon>Prorocentrales</taxon>
        <taxon>Prorocentraceae</taxon>
        <taxon>Prorocentrum</taxon>
    </lineage>
</organism>
<protein>
    <submittedName>
        <fullName evidence="2">Uncharacterized protein</fullName>
    </submittedName>
</protein>
<proteinExistence type="predicted"/>
<dbReference type="Proteomes" id="UP001189429">
    <property type="component" value="Unassembled WGS sequence"/>
</dbReference>
<accession>A0ABN9PZP2</accession>
<feature type="region of interest" description="Disordered" evidence="1">
    <location>
        <begin position="109"/>
        <end position="132"/>
    </location>
</feature>
<sequence>MQPARGRGFASPEADRPARAMCARLTGFALPSVSFNLKPPLSSKTAAWYPARALLSLCIRRLRLPLGPLEARTSVRLSGGLRPPQKPPGLEDGRVVSCTCPAVLAPPEAPPLPLGPLEAPTSGGPPEASAYL</sequence>
<evidence type="ECO:0000313" key="2">
    <source>
        <dbReference type="EMBL" id="CAK0798811.1"/>
    </source>
</evidence>